<keyword evidence="2" id="KW-0732">Signal</keyword>
<dbReference type="PANTHER" id="PTHR12815">
    <property type="entry name" value="SORTING AND ASSEMBLY MACHINERY SAMM50 PROTEIN FAMILY MEMBER"/>
    <property type="match status" value="1"/>
</dbReference>
<accession>A0AAD1CM62</accession>
<proteinExistence type="predicted"/>
<feature type="domain" description="POTRA" evidence="4">
    <location>
        <begin position="382"/>
        <end position="456"/>
    </location>
</feature>
<sequence length="847" mass="99419">MEKFYKSKNFFLFPLFFFIFLDISFSKTENNNKNNLEIIQKEKRKELFSSFLIKNIFIMGKTKYNRDFISNLSHIYPGDEIFIPSKKIDQAIKKLWKSHLFGKISIYKKNSSSLNSNEIDLFFDLEDLIEVDKINVKGTGIIQFFSIEKIKSGDKISENSIQIIKNDIKNYYIKKGYNETSIKSKWTIQNGKNILNIYVDKGKKIEIENILFDGNNYFSKEELLNFMVKIRKKFFVPMVGNSFYFSHENIKEDLKNILRKYQSMGFLDAQVFLDYIWKKNSGNYGIKIKIIEGYQYFLGDVNFLGNTFIKTNLLRKIFSYKKGDIYNKIGIHNNIFSSESESSILSKYLNIGHLFVKIVPIEKRMENNKIFLEIKIEENKPVYINKVNISGNTTTKDHVIRRELTTYPGDLFSPQKIKYSMLRLVDLNLFDNSKIHPLIHQNKENNTIDIEWRIIEKNSNQIQIYGGYGGDELIGNFKLNFGNFSLSNFLKVKSWNPLPQGDGQKLFLFSKFSKDTKSYGFSFIEPWIEKTSPTSLNFHLNYSKKKIKKSENVFLLPRFFHSDTTIHEGFIDKIEMSLSLNKPLVILDPYSKIRLSMDYEALNYNTKLFSSHNRKLKYTNIKSLISLQRISNDPDFIFPFKGSELKLIGIFTPPYSILFRNTKRFKIYWMEFFKIKINTFWYKKIIDNLVIKVGNEFGFLGRYDKTKILFPIQRFHMGGDKNSFSSKIENIDHIPLRGYSSNRKNTENISPNNGGLIYNKSILEIRYLIKEFSNTSKFWSNIFIEGGNISDSYKKFNPLKMKKSLGIGFRIFLFPIGFFGIDICNPVDRKDFSIKSGWKTNFVIGKD</sequence>
<dbReference type="AlphaFoldDB" id="A0AAD1CM62"/>
<dbReference type="Pfam" id="PF07244">
    <property type="entry name" value="POTRA"/>
    <property type="match status" value="3"/>
</dbReference>
<evidence type="ECO:0000256" key="3">
    <source>
        <dbReference type="ARBA" id="ARBA00023237"/>
    </source>
</evidence>
<gene>
    <name evidence="5" type="ORF">CPU2_523</name>
</gene>
<dbReference type="InterPro" id="IPR039910">
    <property type="entry name" value="D15-like"/>
</dbReference>
<name>A0AAD1CM62_9FLAO</name>
<dbReference type="GO" id="GO:0019867">
    <property type="term" value="C:outer membrane"/>
    <property type="evidence" value="ECO:0007669"/>
    <property type="project" value="InterPro"/>
</dbReference>
<dbReference type="PANTHER" id="PTHR12815:SF47">
    <property type="entry name" value="TRANSLOCATION AND ASSEMBLY MODULE SUBUNIT TAMA"/>
    <property type="match status" value="1"/>
</dbReference>
<evidence type="ECO:0000256" key="1">
    <source>
        <dbReference type="ARBA" id="ARBA00022692"/>
    </source>
</evidence>
<protein>
    <recommendedName>
        <fullName evidence="4">POTRA domain-containing protein</fullName>
    </recommendedName>
</protein>
<evidence type="ECO:0000313" key="5">
    <source>
        <dbReference type="EMBL" id="BBA18000.1"/>
    </source>
</evidence>
<evidence type="ECO:0000313" key="6">
    <source>
        <dbReference type="Proteomes" id="UP000262607"/>
    </source>
</evidence>
<feature type="domain" description="POTRA" evidence="4">
    <location>
        <begin position="206"/>
        <end position="293"/>
    </location>
</feature>
<keyword evidence="3" id="KW-0472">Membrane</keyword>
<organism evidence="5 6">
    <name type="scientific">Blattabacterium punctulatus CPU2</name>
    <dbReference type="NCBI Taxonomy" id="1457032"/>
    <lineage>
        <taxon>Bacteria</taxon>
        <taxon>Pseudomonadati</taxon>
        <taxon>Bacteroidota</taxon>
        <taxon>Flavobacteriia</taxon>
        <taxon>Flavobacteriales</taxon>
        <taxon>Blattabacteriaceae</taxon>
        <taxon>Blattabacterium</taxon>
    </lineage>
</organism>
<evidence type="ECO:0000259" key="4">
    <source>
        <dbReference type="Pfam" id="PF07244"/>
    </source>
</evidence>
<dbReference type="Proteomes" id="UP000262607">
    <property type="component" value="Chromosome"/>
</dbReference>
<dbReference type="InterPro" id="IPR010827">
    <property type="entry name" value="BamA/TamA_POTRA"/>
</dbReference>
<dbReference type="EMBL" id="AP014610">
    <property type="protein sequence ID" value="BBA18000.1"/>
    <property type="molecule type" value="Genomic_DNA"/>
</dbReference>
<evidence type="ECO:0000256" key="2">
    <source>
        <dbReference type="ARBA" id="ARBA00022729"/>
    </source>
</evidence>
<dbReference type="Gene3D" id="2.40.160.50">
    <property type="entry name" value="membrane protein fhac: a member of the omp85/tpsb transporter family"/>
    <property type="match status" value="1"/>
</dbReference>
<dbReference type="Gene3D" id="3.10.20.310">
    <property type="entry name" value="membrane protein fhac"/>
    <property type="match status" value="4"/>
</dbReference>
<reference evidence="5 6" key="1">
    <citation type="submission" date="2014-06" db="EMBL/GenBank/DDBJ databases">
        <title>Genome sequence of the intracellular symbiont Blattabacterium cuenoti, strain CPU2 from the wood feeding cockroach Cryptocercus punctulatus.</title>
        <authorList>
            <person name="Kinjo Y."/>
            <person name="Ohkuma M."/>
            <person name="Tokuda G."/>
        </authorList>
    </citation>
    <scope>NUCLEOTIDE SEQUENCE [LARGE SCALE GENOMIC DNA]</scope>
    <source>
        <strain evidence="5 6">CPU2</strain>
    </source>
</reference>
<keyword evidence="1" id="KW-0812">Transmembrane</keyword>
<keyword evidence="3" id="KW-0998">Cell outer membrane</keyword>
<feature type="domain" description="POTRA" evidence="4">
    <location>
        <begin position="297"/>
        <end position="378"/>
    </location>
</feature>